<dbReference type="InterPro" id="IPR012964">
    <property type="entry name" value="DUF1702"/>
</dbReference>
<gene>
    <name evidence="1" type="ORF">FHR82_005575</name>
</gene>
<dbReference type="EMBL" id="JACHJQ010000006">
    <property type="protein sequence ID" value="MBB4909317.1"/>
    <property type="molecule type" value="Genomic_DNA"/>
</dbReference>
<dbReference type="Proteomes" id="UP000520767">
    <property type="component" value="Unassembled WGS sequence"/>
</dbReference>
<comment type="caution">
    <text evidence="1">The sequence shown here is derived from an EMBL/GenBank/DDBJ whole genome shotgun (WGS) entry which is preliminary data.</text>
</comment>
<evidence type="ECO:0008006" key="3">
    <source>
        <dbReference type="Google" id="ProtNLM"/>
    </source>
</evidence>
<reference evidence="1 2" key="1">
    <citation type="submission" date="2020-08" db="EMBL/GenBank/DDBJ databases">
        <title>Genomic Encyclopedia of Type Strains, Phase III (KMG-III): the genomes of soil and plant-associated and newly described type strains.</title>
        <authorList>
            <person name="Whitman W."/>
        </authorList>
    </citation>
    <scope>NUCLEOTIDE SEQUENCE [LARGE SCALE GENOMIC DNA]</scope>
    <source>
        <strain evidence="1 2">CECT 8960</strain>
    </source>
</reference>
<dbReference type="Pfam" id="PF08012">
    <property type="entry name" value="DUF1702"/>
    <property type="match status" value="1"/>
</dbReference>
<name>A0A7W7Q935_9PSEU</name>
<organism evidence="1 2">
    <name type="scientific">Actinophytocola algeriensis</name>
    <dbReference type="NCBI Taxonomy" id="1768010"/>
    <lineage>
        <taxon>Bacteria</taxon>
        <taxon>Bacillati</taxon>
        <taxon>Actinomycetota</taxon>
        <taxon>Actinomycetes</taxon>
        <taxon>Pseudonocardiales</taxon>
        <taxon>Pseudonocardiaceae</taxon>
    </lineage>
</organism>
<sequence>MNLSSSWRALRRRLLTPNVVETTLDKRGFHKKSPAAQERLETVGKTFLIGYAHAVEARTPADAETRIEELPDWLRGFAYEGAGMGLAMLDGLPFGRSDNARRFFETEKGQTYQYLAYVGIGWAMARLPRFRWPKPSSLDPVLVPLVLDGYGFHQAYFHTAKYIDGKYQDPNFPWPGGPHGSYANSAIDQGIGRASWFVRGTDPVLVADLLDTFPEERRPDLWAGVGLAATYAGGGDDRADAEQELRTLRARAGDYQGNLAQGSAFAANARVRAGIVPAHSALATQVLCGTTPEEAARLADELRPADQADGDKPAYEIWRQRIASAFVSLGGVNT</sequence>
<dbReference type="AlphaFoldDB" id="A0A7W7Q935"/>
<keyword evidence="2" id="KW-1185">Reference proteome</keyword>
<evidence type="ECO:0000313" key="2">
    <source>
        <dbReference type="Proteomes" id="UP000520767"/>
    </source>
</evidence>
<protein>
    <recommendedName>
        <fullName evidence="3">Enediyne biosynthesis protein</fullName>
    </recommendedName>
</protein>
<dbReference type="RefSeq" id="WP_184813434.1">
    <property type="nucleotide sequence ID" value="NZ_JACHJQ010000006.1"/>
</dbReference>
<evidence type="ECO:0000313" key="1">
    <source>
        <dbReference type="EMBL" id="MBB4909317.1"/>
    </source>
</evidence>
<proteinExistence type="predicted"/>
<accession>A0A7W7Q935</accession>